<feature type="compositionally biased region" description="Basic and acidic residues" evidence="1">
    <location>
        <begin position="90"/>
        <end position="115"/>
    </location>
</feature>
<protein>
    <submittedName>
        <fullName evidence="2 3">Uncharacterized protein</fullName>
    </submittedName>
</protein>
<dbReference type="AlphaFoldDB" id="A0A084VVM9"/>
<reference evidence="3" key="2">
    <citation type="submission" date="2020-05" db="UniProtKB">
        <authorList>
            <consortium name="EnsemblMetazoa"/>
        </authorList>
    </citation>
    <scope>IDENTIFICATION</scope>
</reference>
<evidence type="ECO:0000256" key="1">
    <source>
        <dbReference type="SAM" id="MobiDB-lite"/>
    </source>
</evidence>
<keyword evidence="4" id="KW-1185">Reference proteome</keyword>
<feature type="compositionally biased region" description="Basic and acidic residues" evidence="1">
    <location>
        <begin position="65"/>
        <end position="81"/>
    </location>
</feature>
<dbReference type="EnsemblMetazoa" id="ASIC009603-RA">
    <property type="protein sequence ID" value="ASIC009603-PA"/>
    <property type="gene ID" value="ASIC009603"/>
</dbReference>
<feature type="region of interest" description="Disordered" evidence="1">
    <location>
        <begin position="227"/>
        <end position="252"/>
    </location>
</feature>
<dbReference type="VEuPathDB" id="VectorBase:ASIC009603"/>
<feature type="region of interest" description="Disordered" evidence="1">
    <location>
        <begin position="46"/>
        <end position="175"/>
    </location>
</feature>
<organism evidence="3 4">
    <name type="scientific">Anopheles sinensis</name>
    <name type="common">Mosquito</name>
    <dbReference type="NCBI Taxonomy" id="74873"/>
    <lineage>
        <taxon>Eukaryota</taxon>
        <taxon>Metazoa</taxon>
        <taxon>Ecdysozoa</taxon>
        <taxon>Arthropoda</taxon>
        <taxon>Hexapoda</taxon>
        <taxon>Insecta</taxon>
        <taxon>Pterygota</taxon>
        <taxon>Neoptera</taxon>
        <taxon>Endopterygota</taxon>
        <taxon>Diptera</taxon>
        <taxon>Nematocera</taxon>
        <taxon>Culicoidea</taxon>
        <taxon>Culicidae</taxon>
        <taxon>Anophelinae</taxon>
        <taxon>Anopheles</taxon>
    </lineage>
</organism>
<evidence type="ECO:0000313" key="4">
    <source>
        <dbReference type="Proteomes" id="UP000030765"/>
    </source>
</evidence>
<gene>
    <name evidence="2" type="ORF">ZHAS_00009603</name>
</gene>
<dbReference type="Proteomes" id="UP000030765">
    <property type="component" value="Unassembled WGS sequence"/>
</dbReference>
<feature type="compositionally biased region" description="Polar residues" evidence="1">
    <location>
        <begin position="1"/>
        <end position="24"/>
    </location>
</feature>
<dbReference type="EMBL" id="ATLV01017198">
    <property type="status" value="NOT_ANNOTATED_CDS"/>
    <property type="molecule type" value="Genomic_DNA"/>
</dbReference>
<evidence type="ECO:0000313" key="2">
    <source>
        <dbReference type="EMBL" id="KFB42023.1"/>
    </source>
</evidence>
<proteinExistence type="predicted"/>
<feature type="region of interest" description="Disordered" evidence="1">
    <location>
        <begin position="1"/>
        <end position="26"/>
    </location>
</feature>
<name>A0A084VVM9_ANOSI</name>
<accession>A0A084VVM9</accession>
<sequence length="252" mass="26439">MSGQETATRSQSDPSEFSGHSVNTVPLKFVRRRCNTSFGGRIAYHARGQSSDAKMGATAFAAPLPDRDDAQERVDRRRENGETIEGASDSEGRWRESASRRVEFSSREEDTDVTHVAHPASGSAGTGTSEEHVDDDGAGAGAEAGVGGRGELPTRPLITAGTASSTPPSYARSPLSPTWCLPSGRVTAARRHGDHWATRPCRTAIVALHLHHYTLLTPPSRSAAAVAGNASASKPATPPTLAFRGPSGSACL</sequence>
<evidence type="ECO:0000313" key="3">
    <source>
        <dbReference type="EnsemblMetazoa" id="ASIC009603-PA"/>
    </source>
</evidence>
<dbReference type="VEuPathDB" id="VectorBase:ASIS003240"/>
<feature type="compositionally biased region" description="Gly residues" evidence="1">
    <location>
        <begin position="138"/>
        <end position="150"/>
    </location>
</feature>
<reference evidence="2 4" key="1">
    <citation type="journal article" date="2014" name="BMC Genomics">
        <title>Genome sequence of Anopheles sinensis provides insight into genetics basis of mosquito competence for malaria parasites.</title>
        <authorList>
            <person name="Zhou D."/>
            <person name="Zhang D."/>
            <person name="Ding G."/>
            <person name="Shi L."/>
            <person name="Hou Q."/>
            <person name="Ye Y."/>
            <person name="Xu Y."/>
            <person name="Zhou H."/>
            <person name="Xiong C."/>
            <person name="Li S."/>
            <person name="Yu J."/>
            <person name="Hong S."/>
            <person name="Yu X."/>
            <person name="Zou P."/>
            <person name="Chen C."/>
            <person name="Chang X."/>
            <person name="Wang W."/>
            <person name="Lv Y."/>
            <person name="Sun Y."/>
            <person name="Ma L."/>
            <person name="Shen B."/>
            <person name="Zhu C."/>
        </authorList>
    </citation>
    <scope>NUCLEOTIDE SEQUENCE [LARGE SCALE GENOMIC DNA]</scope>
</reference>
<dbReference type="EMBL" id="KE525157">
    <property type="protein sequence ID" value="KFB42023.1"/>
    <property type="molecule type" value="Genomic_DNA"/>
</dbReference>